<evidence type="ECO:0000256" key="6">
    <source>
        <dbReference type="ARBA" id="ARBA00022833"/>
    </source>
</evidence>
<dbReference type="EMBL" id="JADBGI010000005">
    <property type="protein sequence ID" value="MBE2998513.1"/>
    <property type="molecule type" value="Genomic_DNA"/>
</dbReference>
<keyword evidence="14" id="KW-1185">Reference proteome</keyword>
<gene>
    <name evidence="13" type="ORF">IDM40_07315</name>
</gene>
<evidence type="ECO:0000256" key="2">
    <source>
        <dbReference type="ARBA" id="ARBA00022670"/>
    </source>
</evidence>
<dbReference type="InterPro" id="IPR050083">
    <property type="entry name" value="HtpX_protease"/>
</dbReference>
<dbReference type="InterPro" id="IPR001915">
    <property type="entry name" value="Peptidase_M48"/>
</dbReference>
<feature type="compositionally biased region" description="Gly residues" evidence="11">
    <location>
        <begin position="339"/>
        <end position="367"/>
    </location>
</feature>
<comment type="cofactor">
    <cofactor evidence="10">
        <name>Zn(2+)</name>
        <dbReference type="ChEBI" id="CHEBI:29105"/>
    </cofactor>
    <text evidence="10">Binds 1 zinc ion per subunit.</text>
</comment>
<name>A0ABR9P3V6_9ACTN</name>
<evidence type="ECO:0000256" key="11">
    <source>
        <dbReference type="SAM" id="MobiDB-lite"/>
    </source>
</evidence>
<reference evidence="13 14" key="1">
    <citation type="submission" date="2020-09" db="EMBL/GenBank/DDBJ databases">
        <title>Diversity and distribution of actinomycetes associated with coral in the coast of Hainan.</title>
        <authorList>
            <person name="Li F."/>
        </authorList>
    </citation>
    <scope>NUCLEOTIDE SEQUENCE [LARGE SCALE GENOMIC DNA]</scope>
    <source>
        <strain evidence="13 14">HNM0947</strain>
    </source>
</reference>
<evidence type="ECO:0000256" key="10">
    <source>
        <dbReference type="RuleBase" id="RU003983"/>
    </source>
</evidence>
<comment type="similarity">
    <text evidence="10">Belongs to the peptidase M48 family.</text>
</comment>
<evidence type="ECO:0000256" key="1">
    <source>
        <dbReference type="ARBA" id="ARBA00022475"/>
    </source>
</evidence>
<dbReference type="Proteomes" id="UP000806528">
    <property type="component" value="Unassembled WGS sequence"/>
</dbReference>
<comment type="caution">
    <text evidence="13">The sequence shown here is derived from an EMBL/GenBank/DDBJ whole genome shotgun (WGS) entry which is preliminary data.</text>
</comment>
<keyword evidence="9" id="KW-0472">Membrane</keyword>
<keyword evidence="2 10" id="KW-0645">Protease</keyword>
<evidence type="ECO:0000256" key="8">
    <source>
        <dbReference type="ARBA" id="ARBA00023049"/>
    </source>
</evidence>
<keyword evidence="4" id="KW-0479">Metal-binding</keyword>
<feature type="region of interest" description="Disordered" evidence="11">
    <location>
        <begin position="275"/>
        <end position="300"/>
    </location>
</feature>
<sequence>MANSPDRVRVRLPDLSPRAYEHPADRGALVALRSLSGFDVLVKSLFGRVSERQLRLLFLANAVRVGPTQFPELHDYLRDAAYVLDLDDVPELYVKMDPTPNAMAIGRKKPFIVMTTGLFDLFDAEEKRFVIGHEVGHILSGHAVYRTLLLLLVWIAQKIMWIPLGALAIQAILVALKEWHRKSELSADRAGLLACQNPDAAKRALMKLAGGSNLSEMNPDAFMEQAREYEAGGDAVDSVLKLMSTVPASHPFAVVRVAEMQRWLESGEYERILGGEYPRRTQDSESRVSEEAGRAADSYREDWNRTKDPLVSVVRDVAGGAAGAGGRIFDSVAERWRGGGRPGNGGENGSDGGDAGDNGGGNSSDRP</sequence>
<evidence type="ECO:0000256" key="4">
    <source>
        <dbReference type="ARBA" id="ARBA00022723"/>
    </source>
</evidence>
<keyword evidence="5 10" id="KW-0378">Hydrolase</keyword>
<dbReference type="Pfam" id="PF01435">
    <property type="entry name" value="Peptidase_M48"/>
    <property type="match status" value="1"/>
</dbReference>
<evidence type="ECO:0000313" key="14">
    <source>
        <dbReference type="Proteomes" id="UP000806528"/>
    </source>
</evidence>
<dbReference type="CDD" id="cd07325">
    <property type="entry name" value="M48_Ste24p_like"/>
    <property type="match status" value="1"/>
</dbReference>
<dbReference type="RefSeq" id="WP_193121158.1">
    <property type="nucleotide sequence ID" value="NZ_JADBGI010000005.1"/>
</dbReference>
<evidence type="ECO:0000256" key="5">
    <source>
        <dbReference type="ARBA" id="ARBA00022801"/>
    </source>
</evidence>
<dbReference type="PANTHER" id="PTHR43221">
    <property type="entry name" value="PROTEASE HTPX"/>
    <property type="match status" value="1"/>
</dbReference>
<feature type="region of interest" description="Disordered" evidence="11">
    <location>
        <begin position="322"/>
        <end position="367"/>
    </location>
</feature>
<organism evidence="13 14">
    <name type="scientific">Nocardiopsis coralli</name>
    <dbReference type="NCBI Taxonomy" id="2772213"/>
    <lineage>
        <taxon>Bacteria</taxon>
        <taxon>Bacillati</taxon>
        <taxon>Actinomycetota</taxon>
        <taxon>Actinomycetes</taxon>
        <taxon>Streptosporangiales</taxon>
        <taxon>Nocardiopsidaceae</taxon>
        <taxon>Nocardiopsis</taxon>
    </lineage>
</organism>
<keyword evidence="8 10" id="KW-0482">Metalloprotease</keyword>
<evidence type="ECO:0000259" key="12">
    <source>
        <dbReference type="Pfam" id="PF01435"/>
    </source>
</evidence>
<keyword evidence="6 10" id="KW-0862">Zinc</keyword>
<keyword evidence="3" id="KW-0812">Transmembrane</keyword>
<dbReference type="Gene3D" id="3.30.2010.10">
    <property type="entry name" value="Metalloproteases ('zincins'), catalytic domain"/>
    <property type="match status" value="1"/>
</dbReference>
<keyword evidence="7" id="KW-1133">Transmembrane helix</keyword>
<evidence type="ECO:0000256" key="7">
    <source>
        <dbReference type="ARBA" id="ARBA00022989"/>
    </source>
</evidence>
<keyword evidence="1" id="KW-1003">Cell membrane</keyword>
<dbReference type="PANTHER" id="PTHR43221:SF3">
    <property type="entry name" value="SLL1280 PROTEIN"/>
    <property type="match status" value="1"/>
</dbReference>
<proteinExistence type="inferred from homology"/>
<evidence type="ECO:0000313" key="13">
    <source>
        <dbReference type="EMBL" id="MBE2998513.1"/>
    </source>
</evidence>
<evidence type="ECO:0000256" key="9">
    <source>
        <dbReference type="ARBA" id="ARBA00023136"/>
    </source>
</evidence>
<evidence type="ECO:0000256" key="3">
    <source>
        <dbReference type="ARBA" id="ARBA00022692"/>
    </source>
</evidence>
<protein>
    <submittedName>
        <fullName evidence="13">M48 family metallopeptidase</fullName>
    </submittedName>
</protein>
<feature type="domain" description="Peptidase M48" evidence="12">
    <location>
        <begin position="68"/>
        <end position="263"/>
    </location>
</feature>
<accession>A0ABR9P3V6</accession>